<feature type="transmembrane region" description="Helical" evidence="7">
    <location>
        <begin position="162"/>
        <end position="195"/>
    </location>
</feature>
<gene>
    <name evidence="9" type="ORF">DC28_10710</name>
</gene>
<dbReference type="PANTHER" id="PTHR30151">
    <property type="entry name" value="ALKANE SULFONATE ABC TRANSPORTER-RELATED, MEMBRANE SUBUNIT"/>
    <property type="match status" value="1"/>
</dbReference>
<dbReference type="Pfam" id="PF00528">
    <property type="entry name" value="BPD_transp_1"/>
    <property type="match status" value="1"/>
</dbReference>
<dbReference type="eggNOG" id="COG0600">
    <property type="taxonomic scope" value="Bacteria"/>
</dbReference>
<keyword evidence="5 7" id="KW-1133">Transmembrane helix</keyword>
<comment type="subcellular location">
    <subcellularLocation>
        <location evidence="1 7">Cell membrane</location>
        <topology evidence="1 7">Multi-pass membrane protein</topology>
    </subcellularLocation>
</comment>
<evidence type="ECO:0000256" key="4">
    <source>
        <dbReference type="ARBA" id="ARBA00022692"/>
    </source>
</evidence>
<evidence type="ECO:0000256" key="1">
    <source>
        <dbReference type="ARBA" id="ARBA00004651"/>
    </source>
</evidence>
<evidence type="ECO:0000256" key="3">
    <source>
        <dbReference type="ARBA" id="ARBA00022475"/>
    </source>
</evidence>
<comment type="caution">
    <text evidence="9">The sequence shown here is derived from an EMBL/GenBank/DDBJ whole genome shotgun (WGS) entry which is preliminary data.</text>
</comment>
<accession>A0A098QYZ0</accession>
<evidence type="ECO:0000256" key="6">
    <source>
        <dbReference type="ARBA" id="ARBA00023136"/>
    </source>
</evidence>
<feature type="transmembrane region" description="Helical" evidence="7">
    <location>
        <begin position="215"/>
        <end position="236"/>
    </location>
</feature>
<evidence type="ECO:0000256" key="7">
    <source>
        <dbReference type="RuleBase" id="RU363032"/>
    </source>
</evidence>
<dbReference type="InterPro" id="IPR000515">
    <property type="entry name" value="MetI-like"/>
</dbReference>
<evidence type="ECO:0000256" key="5">
    <source>
        <dbReference type="ARBA" id="ARBA00022989"/>
    </source>
</evidence>
<dbReference type="PANTHER" id="PTHR30151:SF0">
    <property type="entry name" value="ABC TRANSPORTER PERMEASE PROTEIN MJ0413-RELATED"/>
    <property type="match status" value="1"/>
</dbReference>
<dbReference type="Gene3D" id="1.10.3720.10">
    <property type="entry name" value="MetI-like"/>
    <property type="match status" value="1"/>
</dbReference>
<feature type="transmembrane region" description="Helical" evidence="7">
    <location>
        <begin position="92"/>
        <end position="113"/>
    </location>
</feature>
<keyword evidence="10" id="KW-1185">Reference proteome</keyword>
<evidence type="ECO:0000259" key="8">
    <source>
        <dbReference type="PROSITE" id="PS50928"/>
    </source>
</evidence>
<dbReference type="AlphaFoldDB" id="A0A098QYZ0"/>
<evidence type="ECO:0000313" key="9">
    <source>
        <dbReference type="EMBL" id="KGE71712.1"/>
    </source>
</evidence>
<protein>
    <recommendedName>
        <fullName evidence="8">ABC transmembrane type-1 domain-containing protein</fullName>
    </recommendedName>
</protein>
<sequence>MKTVLHRTISLGIMILLWKLVSLGIVSSALPPPEAVFARAVLLTSQGRLIIHSLATLGRTLAGVGIASLFALPLGILSGRKPLADTLMTPGFYILFPVPKIALLPVLFLLFGIGELSRVLIVALVLFFQIVLAIRDAAKGIPRELIETFTTMGGRGLKKVTLLLIPAILPAFFTALRIGIGTALAVLFFAETFFTRHGLGFFTMDAWMRIDYLDMYAGILGLSVLGWILFGITDLLQKRYTRADM</sequence>
<feature type="transmembrane region" description="Helical" evidence="7">
    <location>
        <begin position="119"/>
        <end position="138"/>
    </location>
</feature>
<proteinExistence type="inferred from homology"/>
<dbReference type="GO" id="GO:0005886">
    <property type="term" value="C:plasma membrane"/>
    <property type="evidence" value="ECO:0007669"/>
    <property type="project" value="UniProtKB-SubCell"/>
</dbReference>
<feature type="domain" description="ABC transmembrane type-1" evidence="8">
    <location>
        <begin position="53"/>
        <end position="237"/>
    </location>
</feature>
<dbReference type="EMBL" id="JNUP01000065">
    <property type="protein sequence ID" value="KGE71712.1"/>
    <property type="molecule type" value="Genomic_DNA"/>
</dbReference>
<dbReference type="STRING" id="1480694.DC28_10710"/>
<keyword evidence="3" id="KW-1003">Cell membrane</keyword>
<keyword evidence="2 7" id="KW-0813">Transport</keyword>
<name>A0A098QYZ0_9SPIO</name>
<feature type="transmembrane region" description="Helical" evidence="7">
    <location>
        <begin position="9"/>
        <end position="30"/>
    </location>
</feature>
<dbReference type="GO" id="GO:0055085">
    <property type="term" value="P:transmembrane transport"/>
    <property type="evidence" value="ECO:0007669"/>
    <property type="project" value="InterPro"/>
</dbReference>
<comment type="similarity">
    <text evidence="7">Belongs to the binding-protein-dependent transport system permease family.</text>
</comment>
<reference evidence="9 10" key="1">
    <citation type="submission" date="2014-05" db="EMBL/GenBank/DDBJ databases">
        <title>De novo Genome Sequence of Spirocheata sp.</title>
        <authorList>
            <person name="Shivani Y."/>
            <person name="Subhash Y."/>
            <person name="Tushar L."/>
            <person name="Sasikala C."/>
            <person name="Ramana C.V."/>
        </authorList>
    </citation>
    <scope>NUCLEOTIDE SEQUENCE [LARGE SCALE GENOMIC DNA]</scope>
    <source>
        <strain evidence="9 10">JC230</strain>
    </source>
</reference>
<organism evidence="9 10">
    <name type="scientific">Spirochaeta lutea</name>
    <dbReference type="NCBI Taxonomy" id="1480694"/>
    <lineage>
        <taxon>Bacteria</taxon>
        <taxon>Pseudomonadati</taxon>
        <taxon>Spirochaetota</taxon>
        <taxon>Spirochaetia</taxon>
        <taxon>Spirochaetales</taxon>
        <taxon>Spirochaetaceae</taxon>
        <taxon>Spirochaeta</taxon>
    </lineage>
</organism>
<evidence type="ECO:0000256" key="2">
    <source>
        <dbReference type="ARBA" id="ARBA00022448"/>
    </source>
</evidence>
<dbReference type="SUPFAM" id="SSF161098">
    <property type="entry name" value="MetI-like"/>
    <property type="match status" value="1"/>
</dbReference>
<feature type="transmembrane region" description="Helical" evidence="7">
    <location>
        <begin position="50"/>
        <end position="72"/>
    </location>
</feature>
<dbReference type="PROSITE" id="PS50928">
    <property type="entry name" value="ABC_TM1"/>
    <property type="match status" value="1"/>
</dbReference>
<dbReference type="InterPro" id="IPR035906">
    <property type="entry name" value="MetI-like_sf"/>
</dbReference>
<dbReference type="Proteomes" id="UP000029692">
    <property type="component" value="Unassembled WGS sequence"/>
</dbReference>
<keyword evidence="6 7" id="KW-0472">Membrane</keyword>
<dbReference type="CDD" id="cd06261">
    <property type="entry name" value="TM_PBP2"/>
    <property type="match status" value="1"/>
</dbReference>
<evidence type="ECO:0000313" key="10">
    <source>
        <dbReference type="Proteomes" id="UP000029692"/>
    </source>
</evidence>
<keyword evidence="4 7" id="KW-0812">Transmembrane</keyword>